<evidence type="ECO:0000313" key="3">
    <source>
        <dbReference type="Proteomes" id="UP001224775"/>
    </source>
</evidence>
<dbReference type="Pfam" id="PF18483">
    <property type="entry name" value="Lectin_L-type_dom"/>
    <property type="match status" value="1"/>
</dbReference>
<keyword evidence="3" id="KW-1185">Reference proteome</keyword>
<dbReference type="CDD" id="cd01951">
    <property type="entry name" value="lectin_L-type"/>
    <property type="match status" value="1"/>
</dbReference>
<organism evidence="2 3">
    <name type="scientific">Skeletonema marinoi</name>
    <dbReference type="NCBI Taxonomy" id="267567"/>
    <lineage>
        <taxon>Eukaryota</taxon>
        <taxon>Sar</taxon>
        <taxon>Stramenopiles</taxon>
        <taxon>Ochrophyta</taxon>
        <taxon>Bacillariophyta</taxon>
        <taxon>Coscinodiscophyceae</taxon>
        <taxon>Thalassiosirophycidae</taxon>
        <taxon>Thalassiosirales</taxon>
        <taxon>Skeletonemataceae</taxon>
        <taxon>Skeletonema</taxon>
        <taxon>Skeletonema marinoi-dohrnii complex</taxon>
    </lineage>
</organism>
<accession>A0AAD9D901</accession>
<sequence length="373" mass="41101">MISVSATLLLLLLPFVKADFTYVDFNSTSGLSFNGAAEVANCDEGEASTYVKSRLDQVEHTATLELSTSIETANQTSPNDDIALHMGVFGHRHDIGLALDEMKLGCSGRRLTLTPSHPSKAGSVWYDTRVPVLTGFETTFSWTISDHSKECTRHTDRAFSVYEKESCVVHGGDGFAFVIHGDPADASALGVDGEQLGYGGILNSVAVEFDTWTNVDTQQSDDVYQDHISIHSAGPSSPNNSNQHTSLGYWRAYEVADGKVHEAKVQYLPYVETRYFELMSANENLIPYLKDNGEGRRLGTLAVFVDQGIVEDRPLLAIPVNLSLLLDLPQSLAYVGFTASTGRKWEKHDILNWDWCHTDGCHGDLSERIKYEV</sequence>
<dbReference type="InterPro" id="IPR013320">
    <property type="entry name" value="ConA-like_dom_sf"/>
</dbReference>
<gene>
    <name evidence="2" type="ORF">QTG54_012132</name>
</gene>
<evidence type="ECO:0000256" key="1">
    <source>
        <dbReference type="SAM" id="SignalP"/>
    </source>
</evidence>
<keyword evidence="1" id="KW-0732">Signal</keyword>
<dbReference type="PROSITE" id="PS00307">
    <property type="entry name" value="LECTIN_LEGUME_BETA"/>
    <property type="match status" value="1"/>
</dbReference>
<dbReference type="SUPFAM" id="SSF49899">
    <property type="entry name" value="Concanavalin A-like lectins/glucanases"/>
    <property type="match status" value="1"/>
</dbReference>
<reference evidence="2" key="1">
    <citation type="submission" date="2023-06" db="EMBL/GenBank/DDBJ databases">
        <title>Survivors Of The Sea: Transcriptome response of Skeletonema marinoi to long-term dormancy.</title>
        <authorList>
            <person name="Pinder M.I.M."/>
            <person name="Kourtchenko O."/>
            <person name="Robertson E.K."/>
            <person name="Larsson T."/>
            <person name="Maumus F."/>
            <person name="Osuna-Cruz C.M."/>
            <person name="Vancaester E."/>
            <person name="Stenow R."/>
            <person name="Vandepoele K."/>
            <person name="Ploug H."/>
            <person name="Bruchert V."/>
            <person name="Godhe A."/>
            <person name="Topel M."/>
        </authorList>
    </citation>
    <scope>NUCLEOTIDE SEQUENCE</scope>
    <source>
        <strain evidence="2">R05AC</strain>
    </source>
</reference>
<comment type="caution">
    <text evidence="2">The sequence shown here is derived from an EMBL/GenBank/DDBJ whole genome shotgun (WGS) entry which is preliminary data.</text>
</comment>
<dbReference type="InterPro" id="IPR051136">
    <property type="entry name" value="Intracellular_Lectin-GPT"/>
</dbReference>
<dbReference type="PANTHER" id="PTHR12223:SF19">
    <property type="entry name" value="LEGUME LECTIN DOMAIN-CONTAINING PROTEIN"/>
    <property type="match status" value="1"/>
</dbReference>
<feature type="chain" id="PRO_5042273992" evidence="1">
    <location>
        <begin position="19"/>
        <end position="373"/>
    </location>
</feature>
<dbReference type="Gene3D" id="2.60.120.200">
    <property type="match status" value="1"/>
</dbReference>
<dbReference type="Proteomes" id="UP001224775">
    <property type="component" value="Unassembled WGS sequence"/>
</dbReference>
<dbReference type="EMBL" id="JATAAI010000026">
    <property type="protein sequence ID" value="KAK1737265.1"/>
    <property type="molecule type" value="Genomic_DNA"/>
</dbReference>
<name>A0AAD9D901_9STRA</name>
<evidence type="ECO:0000313" key="2">
    <source>
        <dbReference type="EMBL" id="KAK1737265.1"/>
    </source>
</evidence>
<dbReference type="InterPro" id="IPR019825">
    <property type="entry name" value="Lectin_legB_Mn/Ca_BS"/>
</dbReference>
<proteinExistence type="predicted"/>
<dbReference type="PANTHER" id="PTHR12223">
    <property type="entry name" value="VESICULAR MANNOSE-BINDING LECTIN"/>
    <property type="match status" value="1"/>
</dbReference>
<dbReference type="AlphaFoldDB" id="A0AAD9D901"/>
<dbReference type="InterPro" id="IPR056573">
    <property type="entry name" value="Lectin_L-type_dom"/>
</dbReference>
<protein>
    <submittedName>
        <fullName evidence="2">L-type lectin domain-containing protein</fullName>
    </submittedName>
</protein>
<feature type="signal peptide" evidence="1">
    <location>
        <begin position="1"/>
        <end position="18"/>
    </location>
</feature>